<reference evidence="5 6" key="1">
    <citation type="submission" date="2020-08" db="EMBL/GenBank/DDBJ databases">
        <title>Genomic Encyclopedia of Type Strains, Phase IV (KMG-IV): sequencing the most valuable type-strain genomes for metagenomic binning, comparative biology and taxonomic classification.</title>
        <authorList>
            <person name="Goeker M."/>
        </authorList>
    </citation>
    <scope>NUCLEOTIDE SEQUENCE [LARGE SCALE GENOMIC DNA]</scope>
    <source>
        <strain evidence="5 6">DSM 100211</strain>
    </source>
</reference>
<evidence type="ECO:0000256" key="1">
    <source>
        <dbReference type="ARBA" id="ARBA00018719"/>
    </source>
</evidence>
<dbReference type="SUPFAM" id="SSF51905">
    <property type="entry name" value="FAD/NAD(P)-binding domain"/>
    <property type="match status" value="1"/>
</dbReference>
<evidence type="ECO:0000313" key="5">
    <source>
        <dbReference type="EMBL" id="MBB3980292.1"/>
    </source>
</evidence>
<dbReference type="InterPro" id="IPR050097">
    <property type="entry name" value="Ferredoxin-NADP_redctase_2"/>
</dbReference>
<organism evidence="5 6">
    <name type="scientific">Mycoplana azooxidifex</name>
    <dbReference type="NCBI Taxonomy" id="1636188"/>
    <lineage>
        <taxon>Bacteria</taxon>
        <taxon>Pseudomonadati</taxon>
        <taxon>Pseudomonadota</taxon>
        <taxon>Alphaproteobacteria</taxon>
        <taxon>Hyphomicrobiales</taxon>
        <taxon>Rhizobiaceae</taxon>
        <taxon>Mycoplana</taxon>
    </lineage>
</organism>
<dbReference type="PRINTS" id="PR00469">
    <property type="entry name" value="PNDRDTASEII"/>
</dbReference>
<feature type="domain" description="FAD/NAD(P)-binding" evidence="4">
    <location>
        <begin position="23"/>
        <end position="302"/>
    </location>
</feature>
<dbReference type="Pfam" id="PF07992">
    <property type="entry name" value="Pyr_redox_2"/>
    <property type="match status" value="1"/>
</dbReference>
<dbReference type="RefSeq" id="WP_183808430.1">
    <property type="nucleotide sequence ID" value="NZ_JACIEE010000019.1"/>
</dbReference>
<proteinExistence type="predicted"/>
<sequence length="322" mass="33852">MTANATAIQGRAKVDAEKTEIRDCVIIGGGPAGLTAAIYLARFHLSVTVFDDNTSRAASIPISHNLAGFPDGISGAELLARMRAQAAKYGAETCLDRVTELQNGDGTYVVSSSTGNILARAVLIATGVVNRRPSIPSTQHDEAVARGLLRYCPVCDGFEVTDKTVAVLGAGSNGFQEAVFLRSFTKDLTLVSPERLDGLSRQQRARLVELGIAIKQGPLTSIHLEQEAIRITTETGSLVFASVYAALGSDIRSELAAGIGARKSDDGCVLVDNHQRTTVPGLYAAGDVVIGLDQISAAMGQAGVAATTIRNDLCKITTLVRR</sequence>
<evidence type="ECO:0000313" key="6">
    <source>
        <dbReference type="Proteomes" id="UP000574761"/>
    </source>
</evidence>
<dbReference type="Gene3D" id="3.50.50.60">
    <property type="entry name" value="FAD/NAD(P)-binding domain"/>
    <property type="match status" value="2"/>
</dbReference>
<comment type="caution">
    <text evidence="5">The sequence shown here is derived from an EMBL/GenBank/DDBJ whole genome shotgun (WGS) entry which is preliminary data.</text>
</comment>
<gene>
    <name evidence="5" type="ORF">GGQ64_005545</name>
</gene>
<keyword evidence="2" id="KW-0285">Flavoprotein</keyword>
<accession>A0A7W6DGP4</accession>
<dbReference type="InterPro" id="IPR036188">
    <property type="entry name" value="FAD/NAD-bd_sf"/>
</dbReference>
<evidence type="ECO:0000259" key="4">
    <source>
        <dbReference type="Pfam" id="PF07992"/>
    </source>
</evidence>
<dbReference type="PANTHER" id="PTHR48105">
    <property type="entry name" value="THIOREDOXIN REDUCTASE 1-RELATED-RELATED"/>
    <property type="match status" value="1"/>
</dbReference>
<evidence type="ECO:0000256" key="2">
    <source>
        <dbReference type="ARBA" id="ARBA00022630"/>
    </source>
</evidence>
<evidence type="ECO:0000256" key="3">
    <source>
        <dbReference type="ARBA" id="ARBA00023002"/>
    </source>
</evidence>
<dbReference type="EMBL" id="JACIEE010000019">
    <property type="protein sequence ID" value="MBB3980292.1"/>
    <property type="molecule type" value="Genomic_DNA"/>
</dbReference>
<dbReference type="GO" id="GO:0016491">
    <property type="term" value="F:oxidoreductase activity"/>
    <property type="evidence" value="ECO:0007669"/>
    <property type="project" value="UniProtKB-KW"/>
</dbReference>
<dbReference type="InterPro" id="IPR023753">
    <property type="entry name" value="FAD/NAD-binding_dom"/>
</dbReference>
<dbReference type="PRINTS" id="PR00368">
    <property type="entry name" value="FADPNR"/>
</dbReference>
<name>A0A7W6DGP4_9HYPH</name>
<dbReference type="Proteomes" id="UP000574761">
    <property type="component" value="Unassembled WGS sequence"/>
</dbReference>
<keyword evidence="6" id="KW-1185">Reference proteome</keyword>
<protein>
    <recommendedName>
        <fullName evidence="1">Thioredoxin reductase</fullName>
    </recommendedName>
</protein>
<keyword evidence="3 5" id="KW-0560">Oxidoreductase</keyword>
<dbReference type="AlphaFoldDB" id="A0A7W6DGP4"/>